<dbReference type="AlphaFoldDB" id="E6SPX2"/>
<dbReference type="KEGG" id="bhl:Bache_3019"/>
<dbReference type="PANTHER" id="PTHR43278">
    <property type="entry name" value="NAD(P)H-DEPENDENT FMN-CONTAINING OXIDOREDUCTASE YWQN-RELATED"/>
    <property type="match status" value="1"/>
</dbReference>
<gene>
    <name evidence="4" type="ordered locus">Bache_3019</name>
</gene>
<accession>E6SPX2</accession>
<sequence>MKNVLVIKTSPRKGGNSDRLADEFIKGATEAGNHVEEVSLVGKNIQFCRGCLTCQKTQRCVIKDDAVAICEKMLNADVIVWATPVYYYCISGQMKTMIDRANPLYGMDYKFRDIYLLATAAEDEPTTVEGSVKATQGWVDCFAKATLQKVVFAGGVNDKGDIEGHPSLKEAYELGKRIQ</sequence>
<name>E6SPX2_BACT6</name>
<keyword evidence="1" id="KW-0285">Flavoprotein</keyword>
<dbReference type="InterPro" id="IPR005025">
    <property type="entry name" value="FMN_Rdtase-like_dom"/>
</dbReference>
<keyword evidence="5" id="KW-1185">Reference proteome</keyword>
<dbReference type="Pfam" id="PF03358">
    <property type="entry name" value="FMN_red"/>
    <property type="match status" value="1"/>
</dbReference>
<dbReference type="GO" id="GO:0016491">
    <property type="term" value="F:oxidoreductase activity"/>
    <property type="evidence" value="ECO:0007669"/>
    <property type="project" value="InterPro"/>
</dbReference>
<evidence type="ECO:0000259" key="3">
    <source>
        <dbReference type="Pfam" id="PF03358"/>
    </source>
</evidence>
<dbReference type="STRING" id="693979.Bache_3019"/>
<reference evidence="4 5" key="2">
    <citation type="journal article" date="2011" name="Stand. Genomic Sci.">
        <title>Complete genome sequence of Bacteroides helcogenes type strain (P 36-108).</title>
        <authorList>
            <person name="Pati A."/>
            <person name="Gronow S."/>
            <person name="Zeytun A."/>
            <person name="Lapidus A."/>
            <person name="Nolan M."/>
            <person name="Hammon N."/>
            <person name="Deshpande S."/>
            <person name="Cheng J.F."/>
            <person name="Tapia R."/>
            <person name="Han C."/>
            <person name="Goodwin L."/>
            <person name="Pitluck S."/>
            <person name="Liolios K."/>
            <person name="Pagani I."/>
            <person name="Ivanova N."/>
            <person name="Mavromatis K."/>
            <person name="Chen A."/>
            <person name="Palaniappan K."/>
            <person name="Land M."/>
            <person name="Hauser L."/>
            <person name="Chang Y.J."/>
            <person name="Jeffries C.D."/>
            <person name="Detter J.C."/>
            <person name="Brambilla E."/>
            <person name="Rohde M."/>
            <person name="Goker M."/>
            <person name="Woyke T."/>
            <person name="Bristow J."/>
            <person name="Eisen J.A."/>
            <person name="Markowitz V."/>
            <person name="Hugenholtz P."/>
            <person name="Kyrpides N.C."/>
            <person name="Klenk H.P."/>
            <person name="Lucas S."/>
        </authorList>
    </citation>
    <scope>NUCLEOTIDE SEQUENCE [LARGE SCALE GENOMIC DNA]</scope>
    <source>
        <strain evidence="5">ATCC 35417 / DSM 20613 / JCM 6297 / CCUG 15421 / P 36-108</strain>
    </source>
</reference>
<evidence type="ECO:0000256" key="2">
    <source>
        <dbReference type="ARBA" id="ARBA00022643"/>
    </source>
</evidence>
<evidence type="ECO:0000256" key="1">
    <source>
        <dbReference type="ARBA" id="ARBA00022630"/>
    </source>
</evidence>
<organism evidence="4 5">
    <name type="scientific">Bacteroides helcogenes (strain ATCC 35417 / DSM 20613 / JCM 6297 / CCUG 15421 / P 36-108)</name>
    <dbReference type="NCBI Taxonomy" id="693979"/>
    <lineage>
        <taxon>Bacteria</taxon>
        <taxon>Pseudomonadati</taxon>
        <taxon>Bacteroidota</taxon>
        <taxon>Bacteroidia</taxon>
        <taxon>Bacteroidales</taxon>
        <taxon>Bacteroidaceae</taxon>
        <taxon>Bacteroides</taxon>
    </lineage>
</organism>
<keyword evidence="2" id="KW-0288">FMN</keyword>
<dbReference type="HOGENOM" id="CLU_050993_6_1_10"/>
<dbReference type="RefSeq" id="WP_013548538.1">
    <property type="nucleotide sequence ID" value="NC_014933.1"/>
</dbReference>
<dbReference type="Proteomes" id="UP000008630">
    <property type="component" value="Chromosome"/>
</dbReference>
<dbReference type="SUPFAM" id="SSF52218">
    <property type="entry name" value="Flavoproteins"/>
    <property type="match status" value="1"/>
</dbReference>
<evidence type="ECO:0000313" key="4">
    <source>
        <dbReference type="EMBL" id="ADV44951.1"/>
    </source>
</evidence>
<dbReference type="InterPro" id="IPR029039">
    <property type="entry name" value="Flavoprotein-like_sf"/>
</dbReference>
<dbReference type="eggNOG" id="COG0655">
    <property type="taxonomic scope" value="Bacteria"/>
</dbReference>
<dbReference type="PANTHER" id="PTHR43278:SF2">
    <property type="entry name" value="IRON-SULFUR FLAVOPROTEIN"/>
    <property type="match status" value="1"/>
</dbReference>
<dbReference type="EMBL" id="CP002352">
    <property type="protein sequence ID" value="ADV44951.1"/>
    <property type="molecule type" value="Genomic_DNA"/>
</dbReference>
<dbReference type="OrthoDB" id="9805976at2"/>
<reference key="1">
    <citation type="submission" date="2010-11" db="EMBL/GenBank/DDBJ databases">
        <title>The complete genome of Bacteroides helcogenes P 36-108.</title>
        <authorList>
            <consortium name="US DOE Joint Genome Institute (JGI-PGF)"/>
            <person name="Lucas S."/>
            <person name="Copeland A."/>
            <person name="Lapidus A."/>
            <person name="Bruce D."/>
            <person name="Goodwin L."/>
            <person name="Pitluck S."/>
            <person name="Kyrpides N."/>
            <person name="Mavromatis K."/>
            <person name="Ivanova N."/>
            <person name="Zeytun A."/>
            <person name="Brettin T."/>
            <person name="Detter J.C."/>
            <person name="Tapia R."/>
            <person name="Han C."/>
            <person name="Land M."/>
            <person name="Hauser L."/>
            <person name="Markowitz V."/>
            <person name="Cheng J.-F."/>
            <person name="Hugenholtz P."/>
            <person name="Woyke T."/>
            <person name="Wu D."/>
            <person name="Gronow S."/>
            <person name="Wellnitz S."/>
            <person name="Brambilla E."/>
            <person name="Klenk H.-P."/>
            <person name="Eisen J.A."/>
        </authorList>
    </citation>
    <scope>NUCLEOTIDE SEQUENCE</scope>
    <source>
        <strain>P 36-108</strain>
    </source>
</reference>
<dbReference type="Gene3D" id="3.40.50.360">
    <property type="match status" value="1"/>
</dbReference>
<proteinExistence type="predicted"/>
<feature type="domain" description="NADPH-dependent FMN reductase-like" evidence="3">
    <location>
        <begin position="3"/>
        <end position="103"/>
    </location>
</feature>
<evidence type="ECO:0000313" key="5">
    <source>
        <dbReference type="Proteomes" id="UP000008630"/>
    </source>
</evidence>
<protein>
    <submittedName>
        <fullName evidence="4">NADPH-dependent FMN reductase</fullName>
    </submittedName>
</protein>
<dbReference type="PATRIC" id="fig|693979.3.peg.3164"/>
<dbReference type="InterPro" id="IPR051796">
    <property type="entry name" value="ISF_SsuE-like"/>
</dbReference>